<dbReference type="AlphaFoldDB" id="A0A7J7JSM7"/>
<dbReference type="PANTHER" id="PTHR16022:SF0">
    <property type="entry name" value="CYTOPLASMIC DYNEIN 2 INTERMEDIATE CHAIN 1"/>
    <property type="match status" value="1"/>
</dbReference>
<dbReference type="Proteomes" id="UP000593567">
    <property type="component" value="Unassembled WGS sequence"/>
</dbReference>
<dbReference type="GO" id="GO:0045504">
    <property type="term" value="F:dynein heavy chain binding"/>
    <property type="evidence" value="ECO:0007669"/>
    <property type="project" value="InterPro"/>
</dbReference>
<evidence type="ECO:0000256" key="1">
    <source>
        <dbReference type="SAM" id="MobiDB-lite"/>
    </source>
</evidence>
<feature type="region of interest" description="Disordered" evidence="1">
    <location>
        <begin position="589"/>
        <end position="608"/>
    </location>
</feature>
<keyword evidence="3" id="KW-1185">Reference proteome</keyword>
<sequence length="805" mass="95845">MPADKRSKEQTWKEDELKQSLKHINQEKSYSKSKSKHGDDSRPKDSSHRSKVEGSNRRDKEEQREKRHGDDKDREKHHRDDRDERRHRDDKDRRRTDDHERDKRRDRGGDEKDRRHHGSSDRKTSDRERGHRDDGGKERRHREDGDRERKHRDDRDREKRHRDDGDRERRHRDDGDRERRHKDDRDRERRHRDEGDKERKHRDDKDREKKHRDDGDRERRHRDDGDKERRHRDDGDKERRHRDDGDRDRRHRDDGDRDKEKRHSERRHQNGEERDRRHRDRDNDDRERRDREEKDRRHHDKGDRRYRDSDDKERKHRDRRERDENDSRHRDREKQDENQSDHRDRRDREKRDKHEDSRDDRKKEHRDDKHKSADERDKRHGDNEMDHHSGRDRRHRDRPGKTDYDDTEESNGADNQTRKISGNAKENAKTTALSKEDTNEQEEDEYGGYDEDDFEVIYKTVVCSVEFTQRSSGVMVSTLACKPEVSGSIPSGAIIFHGCSIGNWFARFCLIPILTIISISFRDETDYDDDFEDDDGADEEEGRAKSRAVISVDGDTVQNMTNNEMEELFDALNAENERLLASSRKSFNSDDMTDYEERRSGQTTSNKPRSFINFVAAKQRDMNQKAASKARKRCTELLSIVELDTVHMTLFDLPPVREYDLYMSSFGRTNAQQVYIQTNDDNLDRDVQTEDIDVSSRWTQHPAEGATVCGVVDDTHPDADVNAAVTKADDGRLTAFLQRACQVVERLISEEHVKSSYTEKSASFSSSEGYVSLRSVEIFSSRQVARCHFSPSDSAMLLTMHTAPY</sequence>
<evidence type="ECO:0000313" key="3">
    <source>
        <dbReference type="Proteomes" id="UP000593567"/>
    </source>
</evidence>
<dbReference type="GO" id="GO:0005868">
    <property type="term" value="C:cytoplasmic dynein complex"/>
    <property type="evidence" value="ECO:0007669"/>
    <property type="project" value="InterPro"/>
</dbReference>
<dbReference type="GO" id="GO:0045503">
    <property type="term" value="F:dynein light chain binding"/>
    <property type="evidence" value="ECO:0007669"/>
    <property type="project" value="InterPro"/>
</dbReference>
<feature type="region of interest" description="Disordered" evidence="1">
    <location>
        <begin position="1"/>
        <end position="450"/>
    </location>
</feature>
<dbReference type="InterPro" id="IPR042505">
    <property type="entry name" value="DYNC2I1"/>
</dbReference>
<feature type="compositionally biased region" description="Basic and acidic residues" evidence="1">
    <location>
        <begin position="320"/>
        <end position="389"/>
    </location>
</feature>
<gene>
    <name evidence="2" type="ORF">EB796_012332</name>
</gene>
<dbReference type="GO" id="GO:0005929">
    <property type="term" value="C:cilium"/>
    <property type="evidence" value="ECO:0007669"/>
    <property type="project" value="GOC"/>
</dbReference>
<feature type="compositionally biased region" description="Basic and acidic residues" evidence="1">
    <location>
        <begin position="1"/>
        <end position="313"/>
    </location>
</feature>
<name>A0A7J7JSM7_BUGNE</name>
<feature type="compositionally biased region" description="Acidic residues" evidence="1">
    <location>
        <begin position="439"/>
        <end position="450"/>
    </location>
</feature>
<dbReference type="EMBL" id="VXIV02001821">
    <property type="protein sequence ID" value="KAF6029362.1"/>
    <property type="molecule type" value="Genomic_DNA"/>
</dbReference>
<proteinExistence type="predicted"/>
<reference evidence="2" key="1">
    <citation type="submission" date="2020-06" db="EMBL/GenBank/DDBJ databases">
        <title>Draft genome of Bugula neritina, a colonial animal packing powerful symbionts and potential medicines.</title>
        <authorList>
            <person name="Rayko M."/>
        </authorList>
    </citation>
    <scope>NUCLEOTIDE SEQUENCE [LARGE SCALE GENOMIC DNA]</scope>
    <source>
        <strain evidence="2">Kwan_BN1</strain>
    </source>
</reference>
<evidence type="ECO:0000313" key="2">
    <source>
        <dbReference type="EMBL" id="KAF6029362.1"/>
    </source>
</evidence>
<dbReference type="GO" id="GO:0042073">
    <property type="term" value="P:intraciliary transport"/>
    <property type="evidence" value="ECO:0007669"/>
    <property type="project" value="InterPro"/>
</dbReference>
<protein>
    <submittedName>
        <fullName evidence="2">WDR60</fullName>
    </submittedName>
</protein>
<accession>A0A7J7JSM7</accession>
<dbReference type="OrthoDB" id="2162425at2759"/>
<organism evidence="2 3">
    <name type="scientific">Bugula neritina</name>
    <name type="common">Brown bryozoan</name>
    <name type="synonym">Sertularia neritina</name>
    <dbReference type="NCBI Taxonomy" id="10212"/>
    <lineage>
        <taxon>Eukaryota</taxon>
        <taxon>Metazoa</taxon>
        <taxon>Spiralia</taxon>
        <taxon>Lophotrochozoa</taxon>
        <taxon>Bryozoa</taxon>
        <taxon>Gymnolaemata</taxon>
        <taxon>Cheilostomatida</taxon>
        <taxon>Flustrina</taxon>
        <taxon>Buguloidea</taxon>
        <taxon>Bugulidae</taxon>
        <taxon>Bugula</taxon>
    </lineage>
</organism>
<comment type="caution">
    <text evidence="2">The sequence shown here is derived from an EMBL/GenBank/DDBJ whole genome shotgun (WGS) entry which is preliminary data.</text>
</comment>
<dbReference type="PANTHER" id="PTHR16022">
    <property type="entry name" value="WD REPEAT DOMAIN 60"/>
    <property type="match status" value="1"/>
</dbReference>